<keyword evidence="2" id="KW-1185">Reference proteome</keyword>
<accession>A0A848G6J0</accession>
<dbReference type="PROSITE" id="PS51257">
    <property type="entry name" value="PROKAR_LIPOPROTEIN"/>
    <property type="match status" value="1"/>
</dbReference>
<reference evidence="1 2" key="1">
    <citation type="submission" date="2020-04" db="EMBL/GenBank/DDBJ databases">
        <title>Zoogloea sp. G-4-1-14 isolated from soil.</title>
        <authorList>
            <person name="Dahal R.H."/>
        </authorList>
    </citation>
    <scope>NUCLEOTIDE SEQUENCE [LARGE SCALE GENOMIC DNA]</scope>
    <source>
        <strain evidence="1 2">G-4-1-14</strain>
    </source>
</reference>
<comment type="caution">
    <text evidence="1">The sequence shown here is derived from an EMBL/GenBank/DDBJ whole genome shotgun (WGS) entry which is preliminary data.</text>
</comment>
<sequence>MTMRSPLQLTPLVLTVLLSACGGGGGDSKGDDTNPSVGSGLLGFTIGNTKAAAILSLVSVDSTTSMLRDARVSADVIDEQLSQPAQGGAQLGILTQQALAHAQALTSAAADQPAGPYRGRVSCAVSGSIDIIATVANPGTYTAGDRLDLGYTNCVSRNDPLNGVMSLDLSEVTGDPATHGTLTATLRYVDLRSGLPDNLVSTQGEARFFQSRSPGQPETGWLRTNSLTHNFNVTGKRASLTTLNLDLGYTTRSDGFAYTVTQSMNLDFPAAQGKVELSTSQTLLADTTGRIFGGKLLIRGRNSAQYISYLGPGTVRLETDTNNDGKMDVDSISSFADLYYLAWLP</sequence>
<dbReference type="EMBL" id="JABBGA010000019">
    <property type="protein sequence ID" value="NML27847.1"/>
    <property type="molecule type" value="Genomic_DNA"/>
</dbReference>
<dbReference type="Proteomes" id="UP000580043">
    <property type="component" value="Unassembled WGS sequence"/>
</dbReference>
<protein>
    <submittedName>
        <fullName evidence="1">Uncharacterized protein</fullName>
    </submittedName>
</protein>
<organism evidence="1 2">
    <name type="scientific">Zoogloea dura</name>
    <dbReference type="NCBI Taxonomy" id="2728840"/>
    <lineage>
        <taxon>Bacteria</taxon>
        <taxon>Pseudomonadati</taxon>
        <taxon>Pseudomonadota</taxon>
        <taxon>Betaproteobacteria</taxon>
        <taxon>Rhodocyclales</taxon>
        <taxon>Zoogloeaceae</taxon>
        <taxon>Zoogloea</taxon>
    </lineage>
</organism>
<evidence type="ECO:0000313" key="2">
    <source>
        <dbReference type="Proteomes" id="UP000580043"/>
    </source>
</evidence>
<dbReference type="RefSeq" id="WP_169147382.1">
    <property type="nucleotide sequence ID" value="NZ_JABBGA010000019.1"/>
</dbReference>
<proteinExistence type="predicted"/>
<evidence type="ECO:0000313" key="1">
    <source>
        <dbReference type="EMBL" id="NML27847.1"/>
    </source>
</evidence>
<name>A0A848G6J0_9RHOO</name>
<dbReference type="AlphaFoldDB" id="A0A848G6J0"/>
<gene>
    <name evidence="1" type="ORF">HHL15_18990</name>
</gene>